<dbReference type="AlphaFoldDB" id="A0AAV9PLF5"/>
<dbReference type="Proteomes" id="UP001337655">
    <property type="component" value="Unassembled WGS sequence"/>
</dbReference>
<keyword evidence="4" id="KW-0456">Lyase</keyword>
<dbReference type="EMBL" id="JAVRRT010000003">
    <property type="protein sequence ID" value="KAK5173535.1"/>
    <property type="molecule type" value="Genomic_DNA"/>
</dbReference>
<dbReference type="GeneID" id="89923563"/>
<dbReference type="Pfam" id="PF04828">
    <property type="entry name" value="GFA"/>
    <property type="match status" value="1"/>
</dbReference>
<evidence type="ECO:0000256" key="1">
    <source>
        <dbReference type="ARBA" id="ARBA00005495"/>
    </source>
</evidence>
<dbReference type="InterPro" id="IPR006913">
    <property type="entry name" value="CENP-V/GFA"/>
</dbReference>
<evidence type="ECO:0000259" key="5">
    <source>
        <dbReference type="PROSITE" id="PS51891"/>
    </source>
</evidence>
<comment type="caution">
    <text evidence="6">The sequence shown here is derived from an EMBL/GenBank/DDBJ whole genome shotgun (WGS) entry which is preliminary data.</text>
</comment>
<dbReference type="RefSeq" id="XP_064662230.1">
    <property type="nucleotide sequence ID" value="XM_064799475.1"/>
</dbReference>
<evidence type="ECO:0000256" key="4">
    <source>
        <dbReference type="ARBA" id="ARBA00023239"/>
    </source>
</evidence>
<evidence type="ECO:0000313" key="7">
    <source>
        <dbReference type="Proteomes" id="UP001337655"/>
    </source>
</evidence>
<sequence length="140" mass="15355">MSKAPEQKVTKTSTCNCGQVEVIVTGVDKGTVFCHCDNCKKASGSAFAHNHRFTKAELQFKKGQDVVREYKDGNTKSGATVNRNFCSNCGSPLFLSTSAIKGFYILHGGCISGRAPQPFNEFFKDDKYAWLSDATEKARL</sequence>
<dbReference type="PANTHER" id="PTHR33337">
    <property type="entry name" value="GFA DOMAIN-CONTAINING PROTEIN"/>
    <property type="match status" value="1"/>
</dbReference>
<evidence type="ECO:0000256" key="2">
    <source>
        <dbReference type="ARBA" id="ARBA00022723"/>
    </source>
</evidence>
<evidence type="ECO:0000313" key="6">
    <source>
        <dbReference type="EMBL" id="KAK5173535.1"/>
    </source>
</evidence>
<dbReference type="SUPFAM" id="SSF51316">
    <property type="entry name" value="Mss4-like"/>
    <property type="match status" value="1"/>
</dbReference>
<dbReference type="GO" id="GO:0046872">
    <property type="term" value="F:metal ion binding"/>
    <property type="evidence" value="ECO:0007669"/>
    <property type="project" value="UniProtKB-KW"/>
</dbReference>
<dbReference type="Gene3D" id="3.90.1590.10">
    <property type="entry name" value="glutathione-dependent formaldehyde- activating enzyme (gfa)"/>
    <property type="match status" value="1"/>
</dbReference>
<dbReference type="PANTHER" id="PTHR33337:SF40">
    <property type="entry name" value="CENP-V_GFA DOMAIN-CONTAINING PROTEIN-RELATED"/>
    <property type="match status" value="1"/>
</dbReference>
<keyword evidence="3" id="KW-0862">Zinc</keyword>
<dbReference type="PROSITE" id="PS51891">
    <property type="entry name" value="CENP_V_GFA"/>
    <property type="match status" value="1"/>
</dbReference>
<keyword evidence="2" id="KW-0479">Metal-binding</keyword>
<organism evidence="6 7">
    <name type="scientific">Saxophila tyrrhenica</name>
    <dbReference type="NCBI Taxonomy" id="1690608"/>
    <lineage>
        <taxon>Eukaryota</taxon>
        <taxon>Fungi</taxon>
        <taxon>Dikarya</taxon>
        <taxon>Ascomycota</taxon>
        <taxon>Pezizomycotina</taxon>
        <taxon>Dothideomycetes</taxon>
        <taxon>Dothideomycetidae</taxon>
        <taxon>Mycosphaerellales</taxon>
        <taxon>Extremaceae</taxon>
        <taxon>Saxophila</taxon>
    </lineage>
</organism>
<evidence type="ECO:0000256" key="3">
    <source>
        <dbReference type="ARBA" id="ARBA00022833"/>
    </source>
</evidence>
<name>A0AAV9PLF5_9PEZI</name>
<proteinExistence type="inferred from homology"/>
<comment type="similarity">
    <text evidence="1">Belongs to the Gfa family.</text>
</comment>
<gene>
    <name evidence="6" type="ORF">LTR77_002216</name>
</gene>
<accession>A0AAV9PLF5</accession>
<protein>
    <recommendedName>
        <fullName evidence="5">CENP-V/GFA domain-containing protein</fullName>
    </recommendedName>
</protein>
<dbReference type="InterPro" id="IPR011057">
    <property type="entry name" value="Mss4-like_sf"/>
</dbReference>
<feature type="domain" description="CENP-V/GFA" evidence="5">
    <location>
        <begin position="11"/>
        <end position="120"/>
    </location>
</feature>
<keyword evidence="7" id="KW-1185">Reference proteome</keyword>
<dbReference type="GO" id="GO:0016846">
    <property type="term" value="F:carbon-sulfur lyase activity"/>
    <property type="evidence" value="ECO:0007669"/>
    <property type="project" value="InterPro"/>
</dbReference>
<reference evidence="6 7" key="1">
    <citation type="submission" date="2023-08" db="EMBL/GenBank/DDBJ databases">
        <title>Black Yeasts Isolated from many extreme environments.</title>
        <authorList>
            <person name="Coleine C."/>
            <person name="Stajich J.E."/>
            <person name="Selbmann L."/>
        </authorList>
    </citation>
    <scope>NUCLEOTIDE SEQUENCE [LARGE SCALE GENOMIC DNA]</scope>
    <source>
        <strain evidence="6 7">CCFEE 5935</strain>
    </source>
</reference>